<dbReference type="AlphaFoldDB" id="A0A3M7RD56"/>
<dbReference type="Proteomes" id="UP000276133">
    <property type="component" value="Unassembled WGS sequence"/>
</dbReference>
<name>A0A3M7RD56_BRAPC</name>
<gene>
    <name evidence="1" type="ORF">BpHYR1_030634</name>
</gene>
<reference evidence="1 2" key="1">
    <citation type="journal article" date="2018" name="Sci. Rep.">
        <title>Genomic signatures of local adaptation to the degree of environmental predictability in rotifers.</title>
        <authorList>
            <person name="Franch-Gras L."/>
            <person name="Hahn C."/>
            <person name="Garcia-Roger E.M."/>
            <person name="Carmona M.J."/>
            <person name="Serra M."/>
            <person name="Gomez A."/>
        </authorList>
    </citation>
    <scope>NUCLEOTIDE SEQUENCE [LARGE SCALE GENOMIC DNA]</scope>
    <source>
        <strain evidence="1">HYR1</strain>
    </source>
</reference>
<dbReference type="EMBL" id="REGN01003645">
    <property type="protein sequence ID" value="RNA21532.1"/>
    <property type="molecule type" value="Genomic_DNA"/>
</dbReference>
<accession>A0A3M7RD56</accession>
<keyword evidence="2" id="KW-1185">Reference proteome</keyword>
<evidence type="ECO:0000313" key="2">
    <source>
        <dbReference type="Proteomes" id="UP000276133"/>
    </source>
</evidence>
<comment type="caution">
    <text evidence="1">The sequence shown here is derived from an EMBL/GenBank/DDBJ whole genome shotgun (WGS) entry which is preliminary data.</text>
</comment>
<protein>
    <submittedName>
        <fullName evidence="1">Uncharacterized protein</fullName>
    </submittedName>
</protein>
<sequence length="132" mass="15650">MALASVEASDEAKIAAKSIEQTSKSNSLGPNFFIKTQNKYFVRRYCFRENSVLIKYYTDIGQIFINSKIKWCSQSWTEGTINNVYNIDFLQGYLDKNSYLSEFLKIRNFRKLTVMDFMNLIQKCRIIFKYHY</sequence>
<proteinExistence type="predicted"/>
<organism evidence="1 2">
    <name type="scientific">Brachionus plicatilis</name>
    <name type="common">Marine rotifer</name>
    <name type="synonym">Brachionus muelleri</name>
    <dbReference type="NCBI Taxonomy" id="10195"/>
    <lineage>
        <taxon>Eukaryota</taxon>
        <taxon>Metazoa</taxon>
        <taxon>Spiralia</taxon>
        <taxon>Gnathifera</taxon>
        <taxon>Rotifera</taxon>
        <taxon>Eurotatoria</taxon>
        <taxon>Monogononta</taxon>
        <taxon>Pseudotrocha</taxon>
        <taxon>Ploima</taxon>
        <taxon>Brachionidae</taxon>
        <taxon>Brachionus</taxon>
    </lineage>
</organism>
<evidence type="ECO:0000313" key="1">
    <source>
        <dbReference type="EMBL" id="RNA21532.1"/>
    </source>
</evidence>